<comment type="caution">
    <text evidence="1">The sequence shown here is derived from an EMBL/GenBank/DDBJ whole genome shotgun (WGS) entry which is preliminary data.</text>
</comment>
<dbReference type="RefSeq" id="WP_183524272.1">
    <property type="nucleotide sequence ID" value="NZ_JACIJM010000001.1"/>
</dbReference>
<name>A0A7W9EWH9_9RHOB</name>
<evidence type="ECO:0000313" key="1">
    <source>
        <dbReference type="EMBL" id="MBB5720623.1"/>
    </source>
</evidence>
<accession>A0A7W9EWH9</accession>
<dbReference type="Gene3D" id="1.10.530.10">
    <property type="match status" value="1"/>
</dbReference>
<sequence>MIFERCVVTIFLLALMAVGARAQVSPLIGGADRMPLVQINRASDPLKSNGSSLFIGQSGGSLFAPYPTRHKAPIGGILGQYASSEARLLQLIASAEAGPDGYDAVQHGASKRPAKRPTDMTIGEIYDWIVATPGQPHAIGRYQFIPDTLRRLVGQAGYTRQTQFTPAVQDQLAEILLNDAGLAVFRAGSINRHAFMNNLAKIWAGLPTSSGKSFYHGYAGNHATMTWARYDAEMSQIYPG</sequence>
<evidence type="ECO:0000313" key="2">
    <source>
        <dbReference type="Proteomes" id="UP000535415"/>
    </source>
</evidence>
<dbReference type="Proteomes" id="UP000535415">
    <property type="component" value="Unassembled WGS sequence"/>
</dbReference>
<dbReference type="AlphaFoldDB" id="A0A7W9EWH9"/>
<keyword evidence="2" id="KW-1185">Reference proteome</keyword>
<proteinExistence type="predicted"/>
<reference evidence="1 2" key="1">
    <citation type="submission" date="2020-08" db="EMBL/GenBank/DDBJ databases">
        <title>Genomic Encyclopedia of Type Strains, Phase IV (KMG-IV): sequencing the most valuable type-strain genomes for metagenomic binning, comparative biology and taxonomic classification.</title>
        <authorList>
            <person name="Goeker M."/>
        </authorList>
    </citation>
    <scope>NUCLEOTIDE SEQUENCE [LARGE SCALE GENOMIC DNA]</scope>
    <source>
        <strain evidence="1 2">DSM 101064</strain>
    </source>
</reference>
<dbReference type="SUPFAM" id="SSF53955">
    <property type="entry name" value="Lysozyme-like"/>
    <property type="match status" value="1"/>
</dbReference>
<dbReference type="EMBL" id="JACIJM010000001">
    <property type="protein sequence ID" value="MBB5720623.1"/>
    <property type="molecule type" value="Genomic_DNA"/>
</dbReference>
<dbReference type="InterPro" id="IPR023346">
    <property type="entry name" value="Lysozyme-like_dom_sf"/>
</dbReference>
<gene>
    <name evidence="1" type="ORF">FHS72_000227</name>
</gene>
<organism evidence="1 2">
    <name type="scientific">Yoonia ponticola</name>
    <dbReference type="NCBI Taxonomy" id="1524255"/>
    <lineage>
        <taxon>Bacteria</taxon>
        <taxon>Pseudomonadati</taxon>
        <taxon>Pseudomonadota</taxon>
        <taxon>Alphaproteobacteria</taxon>
        <taxon>Rhodobacterales</taxon>
        <taxon>Paracoccaceae</taxon>
        <taxon>Yoonia</taxon>
    </lineage>
</organism>
<protein>
    <submittedName>
        <fullName evidence="1">Uncharacterized protein</fullName>
    </submittedName>
</protein>